<gene>
    <name evidence="1" type="ORF">SVUK_LOCUS11640</name>
</gene>
<evidence type="ECO:0000313" key="2">
    <source>
        <dbReference type="Proteomes" id="UP000270094"/>
    </source>
</evidence>
<keyword evidence="2" id="KW-1185">Reference proteome</keyword>
<protein>
    <submittedName>
        <fullName evidence="1">Uncharacterized protein</fullName>
    </submittedName>
</protein>
<name>A0A3P7LBK4_STRVU</name>
<reference evidence="1 2" key="1">
    <citation type="submission" date="2018-11" db="EMBL/GenBank/DDBJ databases">
        <authorList>
            <consortium name="Pathogen Informatics"/>
        </authorList>
    </citation>
    <scope>NUCLEOTIDE SEQUENCE [LARGE SCALE GENOMIC DNA]</scope>
</reference>
<evidence type="ECO:0000313" key="1">
    <source>
        <dbReference type="EMBL" id="VDM76642.1"/>
    </source>
</evidence>
<proteinExistence type="predicted"/>
<dbReference type="EMBL" id="UYYB01097410">
    <property type="protein sequence ID" value="VDM76642.1"/>
    <property type="molecule type" value="Genomic_DNA"/>
</dbReference>
<sequence length="142" mass="16044">MGRGYGKEQSVTDYRMGRGYGKEQSVSWQRLGAFFAGVVQHARPLPPLNPLECAIALHIVDDIEDEVSRTLTDEQKAIIRGWFANIKMRHLRDFAPDTPYSTTNAITVLLDPLRTRLWNVPPNASQLPQVNDEDRIESLIGL</sequence>
<organism evidence="1 2">
    <name type="scientific">Strongylus vulgaris</name>
    <name type="common">Blood worm</name>
    <dbReference type="NCBI Taxonomy" id="40348"/>
    <lineage>
        <taxon>Eukaryota</taxon>
        <taxon>Metazoa</taxon>
        <taxon>Ecdysozoa</taxon>
        <taxon>Nematoda</taxon>
        <taxon>Chromadorea</taxon>
        <taxon>Rhabditida</taxon>
        <taxon>Rhabditina</taxon>
        <taxon>Rhabditomorpha</taxon>
        <taxon>Strongyloidea</taxon>
        <taxon>Strongylidae</taxon>
        <taxon>Strongylus</taxon>
    </lineage>
</organism>
<dbReference type="OrthoDB" id="5865419at2759"/>
<dbReference type="AlphaFoldDB" id="A0A3P7LBK4"/>
<dbReference type="Proteomes" id="UP000270094">
    <property type="component" value="Unassembled WGS sequence"/>
</dbReference>
<accession>A0A3P7LBK4</accession>